<feature type="region of interest" description="Disordered" evidence="1">
    <location>
        <begin position="91"/>
        <end position="114"/>
    </location>
</feature>
<accession>A0A0V1DAZ2</accession>
<dbReference type="Proteomes" id="UP000054653">
    <property type="component" value="Unassembled WGS sequence"/>
</dbReference>
<dbReference type="EMBL" id="JYDI01000020">
    <property type="protein sequence ID" value="KRY58532.1"/>
    <property type="molecule type" value="Genomic_DNA"/>
</dbReference>
<name>A0A0V1DAZ2_TRIBR</name>
<evidence type="ECO:0000313" key="4">
    <source>
        <dbReference type="Proteomes" id="UP000054653"/>
    </source>
</evidence>
<feature type="compositionally biased region" description="Acidic residues" evidence="1">
    <location>
        <begin position="91"/>
        <end position="100"/>
    </location>
</feature>
<dbReference type="AlphaFoldDB" id="A0A0V1DAZ2"/>
<feature type="chain" id="PRO_5006876639" evidence="2">
    <location>
        <begin position="20"/>
        <end position="192"/>
    </location>
</feature>
<sequence>MFVRCCLIAMLVIIPFCQANPFKQVARLLPSAKAAAESSAIRESAMEIGKMMLKDAKVQIRPPAGKKLLVAALCLLEVESKEAPESVEIEEQPTVEEVEAVDAPKQKKDSKGKKFLKSAKKAAVKVGKTTKKAAVKVGKTTKKAAVKGKDAIVPSLKKGAVLSSDVVLSFFCAQSPQLARQSSTSPANKTAS</sequence>
<gene>
    <name evidence="3" type="ORF">T03_15071</name>
</gene>
<comment type="caution">
    <text evidence="3">The sequence shown here is derived from an EMBL/GenBank/DDBJ whole genome shotgun (WGS) entry which is preliminary data.</text>
</comment>
<evidence type="ECO:0000313" key="3">
    <source>
        <dbReference type="EMBL" id="KRY58532.1"/>
    </source>
</evidence>
<dbReference type="OrthoDB" id="10542168at2759"/>
<keyword evidence="2" id="KW-0732">Signal</keyword>
<reference evidence="3 4" key="1">
    <citation type="submission" date="2015-01" db="EMBL/GenBank/DDBJ databases">
        <title>Evolution of Trichinella species and genotypes.</title>
        <authorList>
            <person name="Korhonen P.K."/>
            <person name="Edoardo P."/>
            <person name="Giuseppe L.R."/>
            <person name="Gasser R.B."/>
        </authorList>
    </citation>
    <scope>NUCLEOTIDE SEQUENCE [LARGE SCALE GENOMIC DNA]</scope>
    <source>
        <strain evidence="3">ISS120</strain>
    </source>
</reference>
<keyword evidence="4" id="KW-1185">Reference proteome</keyword>
<organism evidence="3 4">
    <name type="scientific">Trichinella britovi</name>
    <name type="common">Parasitic roundworm</name>
    <dbReference type="NCBI Taxonomy" id="45882"/>
    <lineage>
        <taxon>Eukaryota</taxon>
        <taxon>Metazoa</taxon>
        <taxon>Ecdysozoa</taxon>
        <taxon>Nematoda</taxon>
        <taxon>Enoplea</taxon>
        <taxon>Dorylaimia</taxon>
        <taxon>Trichinellida</taxon>
        <taxon>Trichinellidae</taxon>
        <taxon>Trichinella</taxon>
    </lineage>
</organism>
<evidence type="ECO:0000256" key="1">
    <source>
        <dbReference type="SAM" id="MobiDB-lite"/>
    </source>
</evidence>
<proteinExistence type="predicted"/>
<protein>
    <submittedName>
        <fullName evidence="3">Uncharacterized protein</fullName>
    </submittedName>
</protein>
<evidence type="ECO:0000256" key="2">
    <source>
        <dbReference type="SAM" id="SignalP"/>
    </source>
</evidence>
<feature type="signal peptide" evidence="2">
    <location>
        <begin position="1"/>
        <end position="19"/>
    </location>
</feature>